<feature type="transmembrane region" description="Helical" evidence="1">
    <location>
        <begin position="12"/>
        <end position="34"/>
    </location>
</feature>
<evidence type="ECO:0000313" key="2">
    <source>
        <dbReference type="EMBL" id="CAA6802819.1"/>
    </source>
</evidence>
<organism evidence="2">
    <name type="scientific">uncultured Sulfurovum sp</name>
    <dbReference type="NCBI Taxonomy" id="269237"/>
    <lineage>
        <taxon>Bacteria</taxon>
        <taxon>Pseudomonadati</taxon>
        <taxon>Campylobacterota</taxon>
        <taxon>Epsilonproteobacteria</taxon>
        <taxon>Campylobacterales</taxon>
        <taxon>Sulfurovaceae</taxon>
        <taxon>Sulfurovum</taxon>
        <taxon>environmental samples</taxon>
    </lineage>
</organism>
<proteinExistence type="predicted"/>
<evidence type="ECO:0000256" key="1">
    <source>
        <dbReference type="SAM" id="Phobius"/>
    </source>
</evidence>
<protein>
    <submittedName>
        <fullName evidence="2">Uncharacterized protein</fullName>
    </submittedName>
</protein>
<dbReference type="AlphaFoldDB" id="A0A6S6SDN8"/>
<sequence length="176" mass="20785">MNLKIIEKALLPLILATLFIIVFNWQFIASYAYFIEYFREEKLSTLYAHLFIYSFLSFTIFLFLMNLLNQLIQSKVFIGTISVMIFAFYGLSYEVLYAPIKYFIEYPLSINGLSLMVLFIVSSFIYGVYSLMSILFKYFVPFSHSFIFLLFSLGYSAWFINLYCYPISTILTKFSR</sequence>
<feature type="transmembrane region" description="Helical" evidence="1">
    <location>
        <begin position="76"/>
        <end position="93"/>
    </location>
</feature>
<feature type="transmembrane region" description="Helical" evidence="1">
    <location>
        <begin position="146"/>
        <end position="168"/>
    </location>
</feature>
<feature type="transmembrane region" description="Helical" evidence="1">
    <location>
        <begin position="46"/>
        <end position="64"/>
    </location>
</feature>
<name>A0A6S6SDN8_9BACT</name>
<feature type="transmembrane region" description="Helical" evidence="1">
    <location>
        <begin position="113"/>
        <end position="139"/>
    </location>
</feature>
<gene>
    <name evidence="2" type="ORF">HELGO_WM2175</name>
</gene>
<keyword evidence="1" id="KW-0472">Membrane</keyword>
<dbReference type="EMBL" id="CACVAX010000006">
    <property type="protein sequence ID" value="CAA6802819.1"/>
    <property type="molecule type" value="Genomic_DNA"/>
</dbReference>
<accession>A0A6S6SDN8</accession>
<keyword evidence="1" id="KW-1133">Transmembrane helix</keyword>
<keyword evidence="1" id="KW-0812">Transmembrane</keyword>
<reference evidence="2" key="1">
    <citation type="submission" date="2020-01" db="EMBL/GenBank/DDBJ databases">
        <authorList>
            <person name="Meier V. D."/>
            <person name="Meier V D."/>
        </authorList>
    </citation>
    <scope>NUCLEOTIDE SEQUENCE</scope>
    <source>
        <strain evidence="2">HLG_WM_MAG_04</strain>
    </source>
</reference>